<feature type="transmembrane region" description="Helical" evidence="6">
    <location>
        <begin position="30"/>
        <end position="55"/>
    </location>
</feature>
<comment type="subcellular location">
    <subcellularLocation>
        <location evidence="1">Cell membrane</location>
        <topology evidence="1">Multi-pass membrane protein</topology>
    </subcellularLocation>
</comment>
<dbReference type="eggNOG" id="COG0795">
    <property type="taxonomic scope" value="Bacteria"/>
</dbReference>
<reference evidence="7 8" key="1">
    <citation type="journal article" date="2010" name="Stand. Genomic Sci.">
        <title>Non-contiguous finished genome sequence of Aminomonas paucivorans type strain (GLU-3).</title>
        <authorList>
            <person name="Pitluck S."/>
            <person name="Yasawong M."/>
            <person name="Held B."/>
            <person name="Lapidus A."/>
            <person name="Nolan M."/>
            <person name="Copeland A."/>
            <person name="Lucas S."/>
            <person name="Del Rio T.G."/>
            <person name="Tice H."/>
            <person name="Cheng J.F."/>
            <person name="Chertkov O."/>
            <person name="Goodwin L."/>
            <person name="Tapia R."/>
            <person name="Han C."/>
            <person name="Liolios K."/>
            <person name="Ivanova N."/>
            <person name="Mavromatis K."/>
            <person name="Ovchinnikova G."/>
            <person name="Pati A."/>
            <person name="Chen A."/>
            <person name="Palaniappan K."/>
            <person name="Land M."/>
            <person name="Hauser L."/>
            <person name="Chang Y.J."/>
            <person name="Jeffries C.D."/>
            <person name="Pukall R."/>
            <person name="Spring S."/>
            <person name="Rohde M."/>
            <person name="Sikorski J."/>
            <person name="Goker M."/>
            <person name="Woyke T."/>
            <person name="Bristow J."/>
            <person name="Eisen J.A."/>
            <person name="Markowitz V."/>
            <person name="Hugenholtz P."/>
            <person name="Kyrpides N.C."/>
            <person name="Klenk H.P."/>
        </authorList>
    </citation>
    <scope>NUCLEOTIDE SEQUENCE [LARGE SCALE GENOMIC DNA]</scope>
    <source>
        <strain evidence="7 8">DSM 12260</strain>
    </source>
</reference>
<keyword evidence="4 6" id="KW-1133">Transmembrane helix</keyword>
<keyword evidence="8" id="KW-1185">Reference proteome</keyword>
<keyword evidence="5 6" id="KW-0472">Membrane</keyword>
<gene>
    <name evidence="7" type="ORF">Apau_0895</name>
</gene>
<evidence type="ECO:0000256" key="5">
    <source>
        <dbReference type="ARBA" id="ARBA00023136"/>
    </source>
</evidence>
<feature type="transmembrane region" description="Helical" evidence="6">
    <location>
        <begin position="257"/>
        <end position="274"/>
    </location>
</feature>
<dbReference type="PANTHER" id="PTHR33529:SF6">
    <property type="entry name" value="YJGP_YJGQ FAMILY PERMEASE"/>
    <property type="match status" value="1"/>
</dbReference>
<evidence type="ECO:0000256" key="3">
    <source>
        <dbReference type="ARBA" id="ARBA00022692"/>
    </source>
</evidence>
<dbReference type="Pfam" id="PF03739">
    <property type="entry name" value="LptF_LptG"/>
    <property type="match status" value="1"/>
</dbReference>
<evidence type="ECO:0000256" key="1">
    <source>
        <dbReference type="ARBA" id="ARBA00004651"/>
    </source>
</evidence>
<dbReference type="AlphaFoldDB" id="E3CW71"/>
<dbReference type="InterPro" id="IPR005495">
    <property type="entry name" value="LptG/LptF_permease"/>
</dbReference>
<organism evidence="7 8">
    <name type="scientific">Aminomonas paucivorans DSM 12260</name>
    <dbReference type="NCBI Taxonomy" id="584708"/>
    <lineage>
        <taxon>Bacteria</taxon>
        <taxon>Thermotogati</taxon>
        <taxon>Synergistota</taxon>
        <taxon>Synergistia</taxon>
        <taxon>Synergistales</taxon>
        <taxon>Synergistaceae</taxon>
        <taxon>Aminomonas</taxon>
    </lineage>
</organism>
<dbReference type="GO" id="GO:0015920">
    <property type="term" value="P:lipopolysaccharide transport"/>
    <property type="evidence" value="ECO:0007669"/>
    <property type="project" value="TreeGrafter"/>
</dbReference>
<dbReference type="PaxDb" id="584708-Apau_0895"/>
<feature type="transmembrane region" description="Helical" evidence="6">
    <location>
        <begin position="311"/>
        <end position="333"/>
    </location>
</feature>
<dbReference type="STRING" id="584708.Apau_0895"/>
<evidence type="ECO:0000256" key="2">
    <source>
        <dbReference type="ARBA" id="ARBA00022475"/>
    </source>
</evidence>
<dbReference type="HOGENOM" id="CLU_028799_3_2_0"/>
<keyword evidence="2" id="KW-1003">Cell membrane</keyword>
<evidence type="ECO:0000256" key="4">
    <source>
        <dbReference type="ARBA" id="ARBA00022989"/>
    </source>
</evidence>
<feature type="transmembrane region" description="Helical" evidence="6">
    <location>
        <begin position="281"/>
        <end position="299"/>
    </location>
</feature>
<dbReference type="PANTHER" id="PTHR33529">
    <property type="entry name" value="SLR0882 PROTEIN-RELATED"/>
    <property type="match status" value="1"/>
</dbReference>
<dbReference type="Proteomes" id="UP000005096">
    <property type="component" value="Chromosome"/>
</dbReference>
<sequence length="337" mass="37614">MLLVAGNLLFKIADLVIQRGVSLGVVVRLFLYYLPGVVVLTIPMGSLLAALLGFGRLSANVEIVALKAAGVAFQRIVRPVIWASLLVSLGSMALNETLVPLAERAAVNLLRYEVMQETPPLFKERIFLKEEKDGHLKRVIYINRMRPRSGKMADILVQEFEEDRLSRIIAAPRGEWVRGEWWIEDGKVFEVDAQGKVRLLFTFRKQGLQLHLNPKEVETQSLDPQQMNLFQMRDSIRRLEEQGADATRLRVLLNLRLAVPWASVVLALVGAAAGSRPQRSSSSVGLGLSVVIVFFYYVTLSFCQSLGEASYLPAVVAAWFPNLIFLVLGGFLVRRSN</sequence>
<keyword evidence="3 6" id="KW-0812">Transmembrane</keyword>
<evidence type="ECO:0000313" key="8">
    <source>
        <dbReference type="Proteomes" id="UP000005096"/>
    </source>
</evidence>
<evidence type="ECO:0000313" key="7">
    <source>
        <dbReference type="EMBL" id="EFQ23323.1"/>
    </source>
</evidence>
<proteinExistence type="predicted"/>
<dbReference type="GO" id="GO:0043190">
    <property type="term" value="C:ATP-binding cassette (ABC) transporter complex"/>
    <property type="evidence" value="ECO:0007669"/>
    <property type="project" value="TreeGrafter"/>
</dbReference>
<evidence type="ECO:0000256" key="6">
    <source>
        <dbReference type="SAM" id="Phobius"/>
    </source>
</evidence>
<name>E3CW71_9BACT</name>
<protein>
    <submittedName>
        <fullName evidence="7">Permease YjgP/YjgQ family protein</fullName>
    </submittedName>
</protein>
<dbReference type="EMBL" id="CM001022">
    <property type="protein sequence ID" value="EFQ23323.1"/>
    <property type="molecule type" value="Genomic_DNA"/>
</dbReference>
<accession>E3CW71</accession>